<feature type="transmembrane region" description="Helical" evidence="8">
    <location>
        <begin position="262"/>
        <end position="286"/>
    </location>
</feature>
<evidence type="ECO:0000256" key="4">
    <source>
        <dbReference type="ARBA" id="ARBA00022692"/>
    </source>
</evidence>
<comment type="similarity">
    <text evidence="2">Belongs to the bacterial sugar transferase family.</text>
</comment>
<keyword evidence="3" id="KW-0808">Transferase</keyword>
<evidence type="ECO:0000256" key="1">
    <source>
        <dbReference type="ARBA" id="ARBA00004141"/>
    </source>
</evidence>
<evidence type="ECO:0000256" key="7">
    <source>
        <dbReference type="ARBA" id="ARBA00023169"/>
    </source>
</evidence>
<evidence type="ECO:0000256" key="2">
    <source>
        <dbReference type="ARBA" id="ARBA00006464"/>
    </source>
</evidence>
<dbReference type="InterPro" id="IPR017475">
    <property type="entry name" value="EPS_sugar_tfrase"/>
</dbReference>
<evidence type="ECO:0000313" key="10">
    <source>
        <dbReference type="EMBL" id="AJP73906.1"/>
    </source>
</evidence>
<dbReference type="PANTHER" id="PTHR30576:SF0">
    <property type="entry name" value="UNDECAPRENYL-PHOSPHATE N-ACETYLGALACTOSAMINYL 1-PHOSPHATE TRANSFERASE-RELATED"/>
    <property type="match status" value="1"/>
</dbReference>
<dbReference type="AlphaFoldDB" id="A0A7U4JBS1"/>
<feature type="transmembrane region" description="Helical" evidence="8">
    <location>
        <begin position="112"/>
        <end position="131"/>
    </location>
</feature>
<evidence type="ECO:0000256" key="6">
    <source>
        <dbReference type="ARBA" id="ARBA00023136"/>
    </source>
</evidence>
<dbReference type="KEGG" id="sphi:TS85_22055"/>
<proteinExistence type="inferred from homology"/>
<keyword evidence="7" id="KW-0270">Exopolysaccharide synthesis</keyword>
<dbReference type="GO" id="GO:0016020">
    <property type="term" value="C:membrane"/>
    <property type="evidence" value="ECO:0007669"/>
    <property type="project" value="UniProtKB-SubCell"/>
</dbReference>
<name>A0A7U4JBS1_9SPHN</name>
<gene>
    <name evidence="10" type="ORF">TS85_22055</name>
</gene>
<organism evidence="10 11">
    <name type="scientific">Sphingomonas hengshuiensis</name>
    <dbReference type="NCBI Taxonomy" id="1609977"/>
    <lineage>
        <taxon>Bacteria</taxon>
        <taxon>Pseudomonadati</taxon>
        <taxon>Pseudomonadota</taxon>
        <taxon>Alphaproteobacteria</taxon>
        <taxon>Sphingomonadales</taxon>
        <taxon>Sphingomonadaceae</taxon>
        <taxon>Sphingomonas</taxon>
    </lineage>
</organism>
<feature type="transmembrane region" description="Helical" evidence="8">
    <location>
        <begin position="55"/>
        <end position="73"/>
    </location>
</feature>
<dbReference type="NCBIfam" id="TIGR03025">
    <property type="entry name" value="EPS_sugtrans"/>
    <property type="match status" value="1"/>
</dbReference>
<protein>
    <recommendedName>
        <fullName evidence="9">Bacterial sugar transferase domain-containing protein</fullName>
    </recommendedName>
</protein>
<evidence type="ECO:0000313" key="11">
    <source>
        <dbReference type="Proteomes" id="UP000032300"/>
    </source>
</evidence>
<dbReference type="GO" id="GO:0000271">
    <property type="term" value="P:polysaccharide biosynthetic process"/>
    <property type="evidence" value="ECO:0007669"/>
    <property type="project" value="UniProtKB-KW"/>
</dbReference>
<keyword evidence="5 8" id="KW-1133">Transmembrane helix</keyword>
<evidence type="ECO:0000256" key="5">
    <source>
        <dbReference type="ARBA" id="ARBA00022989"/>
    </source>
</evidence>
<keyword evidence="4 8" id="KW-0812">Transmembrane</keyword>
<comment type="subcellular location">
    <subcellularLocation>
        <location evidence="1">Membrane</location>
        <topology evidence="1">Multi-pass membrane protein</topology>
    </subcellularLocation>
</comment>
<dbReference type="InterPro" id="IPR003362">
    <property type="entry name" value="Bact_transf"/>
</dbReference>
<dbReference type="GO" id="GO:0016780">
    <property type="term" value="F:phosphotransferase activity, for other substituted phosphate groups"/>
    <property type="evidence" value="ECO:0007669"/>
    <property type="project" value="TreeGrafter"/>
</dbReference>
<dbReference type="PANTHER" id="PTHR30576">
    <property type="entry name" value="COLANIC BIOSYNTHESIS UDP-GLUCOSE LIPID CARRIER TRANSFERASE"/>
    <property type="match status" value="1"/>
</dbReference>
<sequence length="453" mass="49837">MEARRAPLALRSKEHLRLWAAAGLIALDVIGLLGAGIAANLLAGTSLGDPGPSRYLFVFGLLVLIVSGARGTYSVNAVPDRRSAAGDVLVNILVASVLLPTTLFLVGDADRIPRTLFLTQILFSLALLGVARPQFALAARRLAGGSFTSQVLLLDGVEVTPERHTIAIHADYSHLKAHALDPVLLDRIGQALKNCDRVLLACRPMLRPQWVELLKGFDIDLEVLYPELKEIRPLQLGSYAGHPTLQIRCKALSLHDRILKRALDLVIAGSAVILLSPLLLVTAVAIKLDSPGPVLFRQPRIGRSNRLFEILKFRSMHTAQEDRSGAQSTQRVDRRVTRVGAIIRRLSIDELPQLFNVIRGEMSIAGPRPHAIGSTAEDLLFWEIEAAYFERHSVKPGMTGLAQIRGYRGATERRSDLSQRLQADLEYLSGWSIWRDVWIIARTAGVFVQKNAF</sequence>
<feature type="transmembrane region" description="Helical" evidence="8">
    <location>
        <begin position="21"/>
        <end position="43"/>
    </location>
</feature>
<reference evidence="10 11" key="1">
    <citation type="journal article" date="2015" name="Int. J. Syst. Evol. Microbiol.">
        <title>Sphingomonas hengshuiensis sp. nov., isolated from lake wetland.</title>
        <authorList>
            <person name="Wei S."/>
            <person name="Wang T."/>
            <person name="Liu H."/>
            <person name="Zhang C."/>
            <person name="Guo J."/>
            <person name="Wang Q."/>
            <person name="Liang K."/>
            <person name="Zhang Z."/>
        </authorList>
    </citation>
    <scope>NUCLEOTIDE SEQUENCE [LARGE SCALE GENOMIC DNA]</scope>
    <source>
        <strain evidence="10 11">WHSC-8</strain>
    </source>
</reference>
<keyword evidence="11" id="KW-1185">Reference proteome</keyword>
<evidence type="ECO:0000256" key="8">
    <source>
        <dbReference type="SAM" id="Phobius"/>
    </source>
</evidence>
<keyword evidence="6 8" id="KW-0472">Membrane</keyword>
<feature type="transmembrane region" description="Helical" evidence="8">
    <location>
        <begin position="85"/>
        <end position="106"/>
    </location>
</feature>
<reference evidence="10 11" key="2">
    <citation type="submission" date="2015-02" db="EMBL/GenBank/DDBJ databases">
        <title>The complete genome of Sphingomonas hengshuiensis sp. WHSC-8 isolated from soil of Hengshui Lake.</title>
        <authorList>
            <person name="Wei S."/>
            <person name="Guo J."/>
            <person name="Su C."/>
            <person name="Wu R."/>
            <person name="Zhang Z."/>
            <person name="Liang K."/>
            <person name="Li H."/>
            <person name="Wang T."/>
            <person name="Liu H."/>
            <person name="Zhang C."/>
            <person name="Li Z."/>
            <person name="Wang Q."/>
            <person name="Meng J."/>
        </authorList>
    </citation>
    <scope>NUCLEOTIDE SEQUENCE [LARGE SCALE GENOMIC DNA]</scope>
    <source>
        <strain evidence="10 11">WHSC-8</strain>
    </source>
</reference>
<evidence type="ECO:0000259" key="9">
    <source>
        <dbReference type="Pfam" id="PF02397"/>
    </source>
</evidence>
<accession>A0A7U4JBS1</accession>
<feature type="domain" description="Bacterial sugar transferase" evidence="9">
    <location>
        <begin position="260"/>
        <end position="448"/>
    </location>
</feature>
<dbReference type="Proteomes" id="UP000032300">
    <property type="component" value="Chromosome"/>
</dbReference>
<dbReference type="EMBL" id="CP010836">
    <property type="protein sequence ID" value="AJP73906.1"/>
    <property type="molecule type" value="Genomic_DNA"/>
</dbReference>
<dbReference type="Pfam" id="PF02397">
    <property type="entry name" value="Bac_transf"/>
    <property type="match status" value="1"/>
</dbReference>
<evidence type="ECO:0000256" key="3">
    <source>
        <dbReference type="ARBA" id="ARBA00022679"/>
    </source>
</evidence>